<organism evidence="2 3">
    <name type="scientific">Candidatus Scatousia excrementigallinarum</name>
    <dbReference type="NCBI Taxonomy" id="2840935"/>
    <lineage>
        <taxon>Bacteria</taxon>
        <taxon>Candidatus Scatousia</taxon>
    </lineage>
</organism>
<proteinExistence type="predicted"/>
<protein>
    <submittedName>
        <fullName evidence="2">Uncharacterized protein</fullName>
    </submittedName>
</protein>
<reference evidence="2" key="2">
    <citation type="journal article" date="2021" name="PeerJ">
        <title>Extensive microbial diversity within the chicken gut microbiome revealed by metagenomics and culture.</title>
        <authorList>
            <person name="Gilroy R."/>
            <person name="Ravi A."/>
            <person name="Getino M."/>
            <person name="Pursley I."/>
            <person name="Horton D.L."/>
            <person name="Alikhan N.F."/>
            <person name="Baker D."/>
            <person name="Gharbi K."/>
            <person name="Hall N."/>
            <person name="Watson M."/>
            <person name="Adriaenssens E.M."/>
            <person name="Foster-Nyarko E."/>
            <person name="Jarju S."/>
            <person name="Secka A."/>
            <person name="Antonio M."/>
            <person name="Oren A."/>
            <person name="Chaudhuri R.R."/>
            <person name="La Ragione R."/>
            <person name="Hildebrand F."/>
            <person name="Pallen M.J."/>
        </authorList>
    </citation>
    <scope>NUCLEOTIDE SEQUENCE</scope>
    <source>
        <strain evidence="2">6276</strain>
    </source>
</reference>
<evidence type="ECO:0000313" key="3">
    <source>
        <dbReference type="Proteomes" id="UP000823928"/>
    </source>
</evidence>
<feature type="compositionally biased region" description="Polar residues" evidence="1">
    <location>
        <begin position="109"/>
        <end position="124"/>
    </location>
</feature>
<sequence length="963" mass="107828">MYRWSKKRESIMDLNIPKEKVNTTSAGTSNVSAVSTSAKNDNNSILTGKKPKEELLKQLGLTTEQYLKICRENPNFETLPLEKQLEYIKNNAQNFIQTEFQAVDKKDSQNSLNSSQEVSQTGNDSEMPAQVQDEESPFFNKAEYAKLSKNEKMNVYMEEYAKNSFMFADNDNPKTAEEWNALSDEEKAKYLNEAKTGLKDKFAEVLKSTSGNVVNLALDGMMTDLLVANHNNMRVKQFYGEEEYGGDKYEQKDRQDAVYSYLKEVELIEKDINCPSSLSQIDKARLQKERLLAQAVGDITGEENMCSSDARTYLEINNLSEYDVEFMYLNKKSSEGKLSDYEKAHLEELKNLLDNDTFQTALQESKYQGLQRLKAEREEAVKNGDSTRLDALDKVINSEESKKLEKIYENRDKKTVETPQEFNDFKDSAFGKLYANTTDSSAKAGIMLAYLNDSVPAEKRAEVAAKLFQGLEAEGPEGLATNIKFLEAGLAIKNYAKTIAKDSNVNRVNLANNNNIKNGKEPDAGTLQIIQARNKDAFKTSKTDQEKNEYKNVIIDSNKVIEKHGSNQSKAVTVNSYAELSYDDEIGISLNDVNYSNTDFELQRQGFDKINPDASDNVKTHGALNAYKALEGNQNYSLEQYTKGSKAATKAAAEDGTYTKFAESEQVAGMNTTNQRIEENFEGQEKIDLLVKSADYIKDAAVSNQLEMHKIVMTSEYDEVLQHASSNINKYHESVQADAIRASYETGNQKAIDAVNSQLDLCSKAAVESVAEVNTMLAKTEQSSNEQVVQMVSNLNSDYKSVTGNDIEVYGSDGLISNIVTEFQYAVENNDTQRQIQLLGKIPTNMLSTAISQLSMQNVNLLSTFVKLGRGAELLKIPGMSSDVTNKVIHLMLNSSLKDQKFAAKYVVENKNYFSKSTLERCQELLTSSKNTYQSAPMGGVKMSLQPGMSAIYPDKKEMFYKA</sequence>
<dbReference type="EMBL" id="DVIU01000008">
    <property type="protein sequence ID" value="HIS35052.1"/>
    <property type="molecule type" value="Genomic_DNA"/>
</dbReference>
<feature type="region of interest" description="Disordered" evidence="1">
    <location>
        <begin position="104"/>
        <end position="131"/>
    </location>
</feature>
<accession>A0A9D1EX51</accession>
<name>A0A9D1EX51_9BACT</name>
<reference evidence="2" key="1">
    <citation type="submission" date="2020-10" db="EMBL/GenBank/DDBJ databases">
        <authorList>
            <person name="Gilroy R."/>
        </authorList>
    </citation>
    <scope>NUCLEOTIDE SEQUENCE</scope>
    <source>
        <strain evidence="2">6276</strain>
    </source>
</reference>
<evidence type="ECO:0000256" key="1">
    <source>
        <dbReference type="SAM" id="MobiDB-lite"/>
    </source>
</evidence>
<gene>
    <name evidence="2" type="ORF">IAC10_00270</name>
</gene>
<evidence type="ECO:0000313" key="2">
    <source>
        <dbReference type="EMBL" id="HIS35052.1"/>
    </source>
</evidence>
<dbReference type="AlphaFoldDB" id="A0A9D1EX51"/>
<comment type="caution">
    <text evidence="2">The sequence shown here is derived from an EMBL/GenBank/DDBJ whole genome shotgun (WGS) entry which is preliminary data.</text>
</comment>
<dbReference type="Proteomes" id="UP000823928">
    <property type="component" value="Unassembled WGS sequence"/>
</dbReference>